<dbReference type="OrthoDB" id="3194625at2759"/>
<evidence type="ECO:0000313" key="3">
    <source>
        <dbReference type="EMBL" id="KAF7369464.1"/>
    </source>
</evidence>
<protein>
    <submittedName>
        <fullName evidence="3">Uncharacterized protein</fullName>
    </submittedName>
</protein>
<comment type="caution">
    <text evidence="3">The sequence shown here is derived from an EMBL/GenBank/DDBJ whole genome shotgun (WGS) entry which is preliminary data.</text>
</comment>
<feature type="region of interest" description="Disordered" evidence="1">
    <location>
        <begin position="313"/>
        <end position="399"/>
    </location>
</feature>
<keyword evidence="2" id="KW-0812">Transmembrane</keyword>
<keyword evidence="2" id="KW-1133">Transmembrane helix</keyword>
<feature type="region of interest" description="Disordered" evidence="1">
    <location>
        <begin position="250"/>
        <end position="293"/>
    </location>
</feature>
<gene>
    <name evidence="3" type="ORF">MVEN_00276000</name>
</gene>
<keyword evidence="4" id="KW-1185">Reference proteome</keyword>
<keyword evidence="2" id="KW-0472">Membrane</keyword>
<evidence type="ECO:0000256" key="2">
    <source>
        <dbReference type="SAM" id="Phobius"/>
    </source>
</evidence>
<evidence type="ECO:0000256" key="1">
    <source>
        <dbReference type="SAM" id="MobiDB-lite"/>
    </source>
</evidence>
<feature type="region of interest" description="Disordered" evidence="1">
    <location>
        <begin position="132"/>
        <end position="167"/>
    </location>
</feature>
<organism evidence="3 4">
    <name type="scientific">Mycena venus</name>
    <dbReference type="NCBI Taxonomy" id="2733690"/>
    <lineage>
        <taxon>Eukaryota</taxon>
        <taxon>Fungi</taxon>
        <taxon>Dikarya</taxon>
        <taxon>Basidiomycota</taxon>
        <taxon>Agaricomycotina</taxon>
        <taxon>Agaricomycetes</taxon>
        <taxon>Agaricomycetidae</taxon>
        <taxon>Agaricales</taxon>
        <taxon>Marasmiineae</taxon>
        <taxon>Mycenaceae</taxon>
        <taxon>Mycena</taxon>
    </lineage>
</organism>
<proteinExistence type="predicted"/>
<sequence>MLSLRRGTADPDTDPARHPSFWRVGLHQQKAVLGGARRIFETSSREFASHDPCTTVLNASLLSIGSTSTSASAMPMPIPTTLSNEASSSSARQTTLVAATTGGAIVLVFIVFAIIFFRMRGRQRQKELTDSLAREQRKGKGAGGVGMLDGEGFDSVRGRPPAHRGSQVEFHLNLLPDVERTAAPEYTERPPTLRYNTQTPFLFRPRTSDSGSAFREEVWPPPRQESVFVDPLLHSPADDLARIVTDIMGPDVPTKSASESTCTSGSGTVSSSSSASFALSGAAPPERSRRNSCSTMYARTTLLSSVSMPTLPLSTLSADSRGTDSDDDPPWPPTPGLPGDSTPPVSYFQRTKGPRRDPPQLRPSTGDGLPPTKNWLERTPRRPETAPGRAPRRPASEGH</sequence>
<feature type="compositionally biased region" description="Low complexity" evidence="1">
    <location>
        <begin position="256"/>
        <end position="283"/>
    </location>
</feature>
<dbReference type="Proteomes" id="UP000620124">
    <property type="component" value="Unassembled WGS sequence"/>
</dbReference>
<dbReference type="AlphaFoldDB" id="A0A8H6Z204"/>
<evidence type="ECO:0000313" key="4">
    <source>
        <dbReference type="Proteomes" id="UP000620124"/>
    </source>
</evidence>
<reference evidence="3" key="1">
    <citation type="submission" date="2020-05" db="EMBL/GenBank/DDBJ databases">
        <title>Mycena genomes resolve the evolution of fungal bioluminescence.</title>
        <authorList>
            <person name="Tsai I.J."/>
        </authorList>
    </citation>
    <scope>NUCLEOTIDE SEQUENCE</scope>
    <source>
        <strain evidence="3">CCC161011</strain>
    </source>
</reference>
<name>A0A8H6Z204_9AGAR</name>
<dbReference type="EMBL" id="JACAZI010000002">
    <property type="protein sequence ID" value="KAF7369464.1"/>
    <property type="molecule type" value="Genomic_DNA"/>
</dbReference>
<feature type="transmembrane region" description="Helical" evidence="2">
    <location>
        <begin position="96"/>
        <end position="117"/>
    </location>
</feature>
<feature type="compositionally biased region" description="Basic and acidic residues" evidence="1">
    <location>
        <begin position="375"/>
        <end position="384"/>
    </location>
</feature>
<accession>A0A8H6Z204</accession>
<dbReference type="CDD" id="cd12087">
    <property type="entry name" value="TM_EGFR-like"/>
    <property type="match status" value="1"/>
</dbReference>